<dbReference type="eggNOG" id="ENOG502ZBJ0">
    <property type="taxonomic scope" value="Bacteria"/>
</dbReference>
<gene>
    <name evidence="2" type="ordered locus">Taci_0310</name>
</gene>
<reference evidence="2 3" key="1">
    <citation type="journal article" date="2009" name="Stand. Genomic Sci.">
        <title>Complete genome sequence of Thermanaerovibrio acidaminovorans type strain (Su883).</title>
        <authorList>
            <person name="Chovatia M."/>
            <person name="Sikorski J."/>
            <person name="Schroder M."/>
            <person name="Lapidus A."/>
            <person name="Nolan M."/>
            <person name="Tice H."/>
            <person name="Glavina Del Rio T."/>
            <person name="Copeland A."/>
            <person name="Cheng J.F."/>
            <person name="Lucas S."/>
            <person name="Chen F."/>
            <person name="Bruce D."/>
            <person name="Goodwin L."/>
            <person name="Pitluck S."/>
            <person name="Ivanova N."/>
            <person name="Mavromatis K."/>
            <person name="Ovchinnikova G."/>
            <person name="Pati A."/>
            <person name="Chen A."/>
            <person name="Palaniappan K."/>
            <person name="Land M."/>
            <person name="Hauser L."/>
            <person name="Chang Y.J."/>
            <person name="Jeffries C.D."/>
            <person name="Chain P."/>
            <person name="Saunders E."/>
            <person name="Detter J.C."/>
            <person name="Brettin T."/>
            <person name="Rohde M."/>
            <person name="Goker M."/>
            <person name="Spring S."/>
            <person name="Bristow J."/>
            <person name="Markowitz V."/>
            <person name="Hugenholtz P."/>
            <person name="Kyrpides N.C."/>
            <person name="Klenk H.P."/>
            <person name="Eisen J.A."/>
        </authorList>
    </citation>
    <scope>NUCLEOTIDE SEQUENCE [LARGE SCALE GENOMIC DNA]</scope>
    <source>
        <strain evidence="3">ATCC 49978 / DSM 6589 / Su883</strain>
    </source>
</reference>
<dbReference type="RefSeq" id="WP_012869063.1">
    <property type="nucleotide sequence ID" value="NC_013522.1"/>
</dbReference>
<keyword evidence="1" id="KW-0472">Membrane</keyword>
<proteinExistence type="predicted"/>
<protein>
    <submittedName>
        <fullName evidence="2">Uncharacterized protein</fullName>
    </submittedName>
</protein>
<dbReference type="AlphaFoldDB" id="D1B8E4"/>
<feature type="transmembrane region" description="Helical" evidence="1">
    <location>
        <begin position="60"/>
        <end position="80"/>
    </location>
</feature>
<dbReference type="EnsemblBacteria" id="ACZ18547">
    <property type="protein sequence ID" value="ACZ18547"/>
    <property type="gene ID" value="Taci_0310"/>
</dbReference>
<dbReference type="HOGENOM" id="CLU_789706_0_0_0"/>
<keyword evidence="3" id="KW-1185">Reference proteome</keyword>
<evidence type="ECO:0000256" key="1">
    <source>
        <dbReference type="SAM" id="Phobius"/>
    </source>
</evidence>
<dbReference type="Proteomes" id="UP000002030">
    <property type="component" value="Chromosome"/>
</dbReference>
<name>D1B8E4_THEAS</name>
<evidence type="ECO:0000313" key="3">
    <source>
        <dbReference type="Proteomes" id="UP000002030"/>
    </source>
</evidence>
<organism evidence="2 3">
    <name type="scientific">Thermanaerovibrio acidaminovorans (strain ATCC 49978 / DSM 6589 / Su883)</name>
    <name type="common">Selenomonas acidaminovorans</name>
    <dbReference type="NCBI Taxonomy" id="525903"/>
    <lineage>
        <taxon>Bacteria</taxon>
        <taxon>Thermotogati</taxon>
        <taxon>Synergistota</taxon>
        <taxon>Synergistia</taxon>
        <taxon>Synergistales</taxon>
        <taxon>Synergistaceae</taxon>
        <taxon>Thermanaerovibrio</taxon>
    </lineage>
</organism>
<dbReference type="OrthoDB" id="2005at2"/>
<feature type="transmembrane region" description="Helical" evidence="1">
    <location>
        <begin position="337"/>
        <end position="357"/>
    </location>
</feature>
<dbReference type="EMBL" id="CP001818">
    <property type="protein sequence ID" value="ACZ18547.1"/>
    <property type="molecule type" value="Genomic_DNA"/>
</dbReference>
<accession>D1B8E4</accession>
<sequence>MEERNQGGIDWYVRDLMVYMFGVPPEDLDGLVEQYASSGGTPDPAGLFKFLSVNGRKYRVLWAAFPVGDLISILFAAVFGPDRQMIWRKSSVLPLGSDSGALRLWNRVLELASGIGVQEDRRVSETDLWSAEQVHRALIRHWDQWAPMFLAEVEEWINATGQSVGEGQVIESSEINSRLSVDVSKEIREAVGRSVPLGAVRYAVTSLPELRDMGLEVTSLQATLDSYVGAALPSRPVSQEGTLDVPQGVMEVRPSVDPLHGVALSLMRPGDPVVVEPAREVELPGTIYMIRLLKNGQYEVHGQFDRDGSFFKFISPGELKIKTPAAEALEARESFPVAYAAVAGVLALAAVVLYLMLS</sequence>
<dbReference type="KEGG" id="tai:Taci_0310"/>
<evidence type="ECO:0000313" key="2">
    <source>
        <dbReference type="EMBL" id="ACZ18547.1"/>
    </source>
</evidence>
<keyword evidence="1" id="KW-1133">Transmembrane helix</keyword>
<keyword evidence="1" id="KW-0812">Transmembrane</keyword>